<protein>
    <submittedName>
        <fullName evidence="8">Tyrosine recombinase XerC</fullName>
    </submittedName>
</protein>
<evidence type="ECO:0000256" key="1">
    <source>
        <dbReference type="ARBA" id="ARBA00008857"/>
    </source>
</evidence>
<evidence type="ECO:0000313" key="8">
    <source>
        <dbReference type="EMBL" id="OCQ53806.1"/>
    </source>
</evidence>
<keyword evidence="5" id="KW-0804">Transcription</keyword>
<sequence length="191" mass="22237">MKKRKFLTRHEIDAILEKARQGRHAERDYCMLLMCFIHGFRVSELCNLTLSDLDLSSEIIHVRRLKGGLSTTHPLIAEEINALNQWLIVRKSWREADTPWVFLSQKSGAISRQQVYGLLKRYGKQALVSISPHPHMLRHACGYALADLGRDTRLIQDYLGHRNISHTVIYTASNVKRFFRIWEVPAKRFLD</sequence>
<organism evidence="8 9">
    <name type="scientific">Photorhabdus australis subsp. thailandensis</name>
    <dbReference type="NCBI Taxonomy" id="2805096"/>
    <lineage>
        <taxon>Bacteria</taxon>
        <taxon>Pseudomonadati</taxon>
        <taxon>Pseudomonadota</taxon>
        <taxon>Gammaproteobacteria</taxon>
        <taxon>Enterobacterales</taxon>
        <taxon>Morganellaceae</taxon>
        <taxon>Photorhabdus</taxon>
    </lineage>
</organism>
<keyword evidence="9" id="KW-1185">Reference proteome</keyword>
<evidence type="ECO:0000256" key="3">
    <source>
        <dbReference type="ARBA" id="ARBA00022908"/>
    </source>
</evidence>
<proteinExistence type="inferred from homology"/>
<dbReference type="InterPro" id="IPR013762">
    <property type="entry name" value="Integrase-like_cat_sf"/>
</dbReference>
<dbReference type="EMBL" id="LOMY01000031">
    <property type="protein sequence ID" value="OCQ53806.1"/>
    <property type="molecule type" value="Genomic_DNA"/>
</dbReference>
<dbReference type="GO" id="GO:0015074">
    <property type="term" value="P:DNA integration"/>
    <property type="evidence" value="ECO:0007669"/>
    <property type="project" value="UniProtKB-KW"/>
</dbReference>
<dbReference type="NCBIfam" id="NF007370">
    <property type="entry name" value="PRK09870.1"/>
    <property type="match status" value="1"/>
</dbReference>
<keyword evidence="6" id="KW-0233">DNA recombination</keyword>
<dbReference type="Proteomes" id="UP000093476">
    <property type="component" value="Unassembled WGS sequence"/>
</dbReference>
<dbReference type="SUPFAM" id="SSF56349">
    <property type="entry name" value="DNA breaking-rejoining enzymes"/>
    <property type="match status" value="1"/>
</dbReference>
<evidence type="ECO:0000259" key="7">
    <source>
        <dbReference type="PROSITE" id="PS51898"/>
    </source>
</evidence>
<accession>A0A1C0U7E7</accession>
<name>A0A1C0U7E7_9GAMM</name>
<comment type="similarity">
    <text evidence="1">Belongs to the 'phage' integrase family.</text>
</comment>
<evidence type="ECO:0000256" key="2">
    <source>
        <dbReference type="ARBA" id="ARBA00022558"/>
    </source>
</evidence>
<gene>
    <name evidence="8" type="primary">xerC_3</name>
    <name evidence="8" type="ORF">Ppb6_01032</name>
</gene>
<keyword evidence="4" id="KW-0805">Transcription regulation</keyword>
<evidence type="ECO:0000256" key="4">
    <source>
        <dbReference type="ARBA" id="ARBA00023015"/>
    </source>
</evidence>
<dbReference type="NCBIfam" id="NF007371">
    <property type="entry name" value="PRK09871.1"/>
    <property type="match status" value="1"/>
</dbReference>
<dbReference type="GO" id="GO:0006310">
    <property type="term" value="P:DNA recombination"/>
    <property type="evidence" value="ECO:0007669"/>
    <property type="project" value="UniProtKB-KW"/>
</dbReference>
<evidence type="ECO:0000256" key="5">
    <source>
        <dbReference type="ARBA" id="ARBA00023163"/>
    </source>
</evidence>
<dbReference type="RefSeq" id="WP_065822388.1">
    <property type="nucleotide sequence ID" value="NZ_CAWMQZ010000031.1"/>
</dbReference>
<dbReference type="STRING" id="286156.Ppb6_01032"/>
<dbReference type="InterPro" id="IPR050090">
    <property type="entry name" value="Tyrosine_recombinase_XerCD"/>
</dbReference>
<dbReference type="AlphaFoldDB" id="A0A1C0U7E7"/>
<dbReference type="InterPro" id="IPR011010">
    <property type="entry name" value="DNA_brk_join_enz"/>
</dbReference>
<dbReference type="Pfam" id="PF00589">
    <property type="entry name" value="Phage_integrase"/>
    <property type="match status" value="1"/>
</dbReference>
<keyword evidence="3" id="KW-0229">DNA integration</keyword>
<keyword evidence="2" id="KW-1029">Fimbrium biogenesis</keyword>
<dbReference type="PATRIC" id="fig|286156.4.peg.1177"/>
<feature type="domain" description="Tyr recombinase" evidence="7">
    <location>
        <begin position="2"/>
        <end position="183"/>
    </location>
</feature>
<dbReference type="PANTHER" id="PTHR30349">
    <property type="entry name" value="PHAGE INTEGRASE-RELATED"/>
    <property type="match status" value="1"/>
</dbReference>
<dbReference type="PANTHER" id="PTHR30349:SF62">
    <property type="entry name" value="TYPE 1 FIMBRIAE REGULATORY PROTEIN FIMB-RELATED"/>
    <property type="match status" value="1"/>
</dbReference>
<reference evidence="8 9" key="1">
    <citation type="submission" date="2015-12" db="EMBL/GenBank/DDBJ databases">
        <title>Genome comparisons provide insights into the role of secondary metabolites in the pathogenic phase of the Photorhabdus life cycle.</title>
        <authorList>
            <person name="Tobias N.J."/>
            <person name="Mishra B."/>
            <person name="Gupta D.K."/>
            <person name="Thines M."/>
            <person name="Stinear T.P."/>
            <person name="Bode H.B."/>
        </authorList>
    </citation>
    <scope>NUCLEOTIDE SEQUENCE [LARGE SCALE GENOMIC DNA]</scope>
    <source>
        <strain evidence="8 9">PB68.1</strain>
    </source>
</reference>
<dbReference type="Gene3D" id="1.10.443.10">
    <property type="entry name" value="Intergrase catalytic core"/>
    <property type="match status" value="1"/>
</dbReference>
<comment type="caution">
    <text evidence="8">The sequence shown here is derived from an EMBL/GenBank/DDBJ whole genome shotgun (WGS) entry which is preliminary data.</text>
</comment>
<dbReference type="PROSITE" id="PS51898">
    <property type="entry name" value="TYR_RECOMBINASE"/>
    <property type="match status" value="1"/>
</dbReference>
<evidence type="ECO:0000313" key="9">
    <source>
        <dbReference type="Proteomes" id="UP000093476"/>
    </source>
</evidence>
<dbReference type="InterPro" id="IPR002104">
    <property type="entry name" value="Integrase_catalytic"/>
</dbReference>
<dbReference type="GO" id="GO:0003677">
    <property type="term" value="F:DNA binding"/>
    <property type="evidence" value="ECO:0007669"/>
    <property type="project" value="InterPro"/>
</dbReference>
<evidence type="ECO:0000256" key="6">
    <source>
        <dbReference type="ARBA" id="ARBA00023172"/>
    </source>
</evidence>